<accession>A0ABX7MYC6</accession>
<dbReference type="Gene3D" id="3.60.20.10">
    <property type="entry name" value="Glutamine Phosphoribosylpyrophosphate, subunit 1, domain 1"/>
    <property type="match status" value="1"/>
</dbReference>
<evidence type="ECO:0000259" key="2">
    <source>
        <dbReference type="Pfam" id="PF08823"/>
    </source>
</evidence>
<dbReference type="InterPro" id="IPR010430">
    <property type="entry name" value="DUF1028"/>
</dbReference>
<dbReference type="InterPro" id="IPR014927">
    <property type="entry name" value="PG-bd_2"/>
</dbReference>
<keyword evidence="1" id="KW-0732">Signal</keyword>
<proteinExistence type="predicted"/>
<dbReference type="RefSeq" id="WP_206713215.1">
    <property type="nucleotide sequence ID" value="NZ_CP071091.1"/>
</dbReference>
<name>A0ABX7MYC6_9BACT</name>
<dbReference type="Proteomes" id="UP000663090">
    <property type="component" value="Chromosome"/>
</dbReference>
<evidence type="ECO:0000256" key="1">
    <source>
        <dbReference type="SAM" id="SignalP"/>
    </source>
</evidence>
<reference evidence="3 4" key="1">
    <citation type="submission" date="2021-02" db="EMBL/GenBank/DDBJ databases">
        <title>De Novo genome assembly of isolated myxobacteria.</title>
        <authorList>
            <person name="Stevens D.C."/>
        </authorList>
    </citation>
    <scope>NUCLEOTIDE SEQUENCE [LARGE SCALE GENOMIC DNA]</scope>
    <source>
        <strain evidence="3 4">SCHIC003</strain>
    </source>
</reference>
<feature type="signal peptide" evidence="1">
    <location>
        <begin position="1"/>
        <end position="23"/>
    </location>
</feature>
<dbReference type="InterPro" id="IPR029055">
    <property type="entry name" value="Ntn_hydrolases_N"/>
</dbReference>
<dbReference type="EMBL" id="CP071091">
    <property type="protein sequence ID" value="QSQ11462.1"/>
    <property type="molecule type" value="Genomic_DNA"/>
</dbReference>
<sequence>MKPFHRGLLVAASLLFATTPALAKERPQTNPRIFGTRAVVACDPVEKSCGMAVISFPSGVSTLVPYGRSDLAVASMSLPSVDVAQAIIARIDSGSTPQEAIDWAQTIDPYATLRQLAAVKLHPDGTVTMGQVTGADSSGHHCAIRDTTFVVQANNMSTPDMCQAMADGFRQAQGSLPQRLYASLKAGARVGGDRNGERSGVIRVWNTTVDTAFYTHVLADAVVHGSSDALRELGIQLNRYQGNLGVPFPADQVTLDADTARFVKRVLRKLGYYHGRMDGSWSDAAEQALYDFNWNNLFFLKPTEVVNGTRKIDGVLVNFLRDADLRALIRATDSAE</sequence>
<feature type="chain" id="PRO_5045069049" evidence="1">
    <location>
        <begin position="24"/>
        <end position="336"/>
    </location>
</feature>
<dbReference type="Pfam" id="PF08823">
    <property type="entry name" value="PG_binding_2"/>
    <property type="match status" value="1"/>
</dbReference>
<organism evidence="3 4">
    <name type="scientific">Myxococcus landrumensis</name>
    <dbReference type="NCBI Taxonomy" id="2813577"/>
    <lineage>
        <taxon>Bacteria</taxon>
        <taxon>Pseudomonadati</taxon>
        <taxon>Myxococcota</taxon>
        <taxon>Myxococcia</taxon>
        <taxon>Myxococcales</taxon>
        <taxon>Cystobacterineae</taxon>
        <taxon>Myxococcaceae</taxon>
        <taxon>Myxococcus</taxon>
    </lineage>
</organism>
<gene>
    <name evidence="3" type="ORF">JY572_23990</name>
</gene>
<evidence type="ECO:0000313" key="3">
    <source>
        <dbReference type="EMBL" id="QSQ11462.1"/>
    </source>
</evidence>
<dbReference type="PANTHER" id="PTHR39328:SF1">
    <property type="entry name" value="BLL2871 PROTEIN"/>
    <property type="match status" value="1"/>
</dbReference>
<keyword evidence="4" id="KW-1185">Reference proteome</keyword>
<dbReference type="SUPFAM" id="SSF56235">
    <property type="entry name" value="N-terminal nucleophile aminohydrolases (Ntn hydrolases)"/>
    <property type="match status" value="1"/>
</dbReference>
<dbReference type="PANTHER" id="PTHR39328">
    <property type="entry name" value="BLL2871 PROTEIN"/>
    <property type="match status" value="1"/>
</dbReference>
<feature type="domain" description="Putative peptidoglycan binding" evidence="2">
    <location>
        <begin position="249"/>
        <end position="296"/>
    </location>
</feature>
<evidence type="ECO:0000313" key="4">
    <source>
        <dbReference type="Proteomes" id="UP000663090"/>
    </source>
</evidence>
<dbReference type="Pfam" id="PF06267">
    <property type="entry name" value="DUF1028"/>
    <property type="match status" value="1"/>
</dbReference>
<protein>
    <submittedName>
        <fullName evidence="3">DUF1028 domain-containing protein</fullName>
    </submittedName>
</protein>